<evidence type="ECO:0000313" key="3">
    <source>
        <dbReference type="Proteomes" id="UP000244178"/>
    </source>
</evidence>
<evidence type="ECO:0000313" key="2">
    <source>
        <dbReference type="EMBL" id="PUA41553.1"/>
    </source>
</evidence>
<keyword evidence="1" id="KW-1133">Transmembrane helix</keyword>
<comment type="caution">
    <text evidence="2">The sequence shown here is derived from an EMBL/GenBank/DDBJ whole genome shotgun (WGS) entry which is preliminary data.</text>
</comment>
<dbReference type="Proteomes" id="UP000244178">
    <property type="component" value="Unassembled WGS sequence"/>
</dbReference>
<reference evidence="2 3" key="1">
    <citation type="submission" date="2018-03" db="EMBL/GenBank/DDBJ databases">
        <title>Draft genome sequence of the plant growth promoting rhizobacterium Pseudomonas protegens strain BNJ-SS-45 isolated from wheat (Triticum aestivum) rhizosphere.</title>
        <authorList>
            <person name="Bajpai A."/>
            <person name="Shende K."/>
            <person name="Meena N."/>
            <person name="Upadhyayula S.R."/>
            <person name="Suravajhala P."/>
            <person name="Medicherla K.M."/>
            <person name="Johri B.N."/>
        </authorList>
    </citation>
    <scope>NUCLEOTIDE SEQUENCE [LARGE SCALE GENOMIC DNA]</scope>
    <source>
        <strain evidence="2 3">BNJ-SS-45</strain>
    </source>
</reference>
<proteinExistence type="predicted"/>
<dbReference type="EMBL" id="PYJM01000011">
    <property type="protein sequence ID" value="PUA41553.1"/>
    <property type="molecule type" value="Genomic_DNA"/>
</dbReference>
<accession>A0A2T6GBM4</accession>
<organism evidence="2 3">
    <name type="scientific">Pseudomonas protegens</name>
    <dbReference type="NCBI Taxonomy" id="380021"/>
    <lineage>
        <taxon>Bacteria</taxon>
        <taxon>Pseudomonadati</taxon>
        <taxon>Pseudomonadota</taxon>
        <taxon>Gammaproteobacteria</taxon>
        <taxon>Pseudomonadales</taxon>
        <taxon>Pseudomonadaceae</taxon>
        <taxon>Pseudomonas</taxon>
    </lineage>
</organism>
<gene>
    <name evidence="2" type="ORF">C5U62_30945</name>
</gene>
<feature type="transmembrane region" description="Helical" evidence="1">
    <location>
        <begin position="86"/>
        <end position="110"/>
    </location>
</feature>
<dbReference type="RefSeq" id="WP_060840243.1">
    <property type="nucleotide sequence ID" value="NZ_PIZE01000002.1"/>
</dbReference>
<sequence>MTPERFAYLADAYGADLQRWPSAERAAAQALLDAGHGAARQALQEARWLDTRLDSYQVPEPSPALVQRIIATASMRQPAPTLWQRYAGWLTSLGWIGVGLSGAAAGMLAVTLSLPLPPSAEALPSVLDQSDAEFVLSINAEEAEQ</sequence>
<name>A0A2T6GBM4_9PSED</name>
<evidence type="ECO:0000256" key="1">
    <source>
        <dbReference type="SAM" id="Phobius"/>
    </source>
</evidence>
<keyword evidence="1" id="KW-0472">Membrane</keyword>
<dbReference type="AlphaFoldDB" id="A0A2T6GBM4"/>
<protein>
    <submittedName>
        <fullName evidence="2">Uncharacterized protein</fullName>
    </submittedName>
</protein>
<keyword evidence="1" id="KW-0812">Transmembrane</keyword>